<feature type="region of interest" description="Disordered" evidence="1">
    <location>
        <begin position="246"/>
        <end position="266"/>
    </location>
</feature>
<accession>G0MJN6</accession>
<keyword evidence="3" id="KW-1185">Reference proteome</keyword>
<dbReference type="HOGENOM" id="CLU_944070_0_0_1"/>
<dbReference type="GO" id="GO:0006914">
    <property type="term" value="P:autophagy"/>
    <property type="evidence" value="ECO:0007669"/>
    <property type="project" value="InterPro"/>
</dbReference>
<name>G0MJN6_CAEBE</name>
<dbReference type="OrthoDB" id="5856325at2759"/>
<protein>
    <submittedName>
        <fullName evidence="2">CBN-VET-6 protein</fullName>
    </submittedName>
</protein>
<dbReference type="eggNOG" id="ENOG502T36U">
    <property type="taxonomic scope" value="Eukaryota"/>
</dbReference>
<dbReference type="PANTHER" id="PTHR21504">
    <property type="entry name" value="IG-LIKE DOMAIN-CONTAINING PROTEIN-RELATED-RELATED"/>
    <property type="match status" value="1"/>
</dbReference>
<evidence type="ECO:0000313" key="2">
    <source>
        <dbReference type="EMBL" id="EGT32336.1"/>
    </source>
</evidence>
<dbReference type="EMBL" id="GL379797">
    <property type="protein sequence ID" value="EGT32336.1"/>
    <property type="molecule type" value="Genomic_DNA"/>
</dbReference>
<dbReference type="AlphaFoldDB" id="G0MJN6"/>
<dbReference type="InParanoid" id="G0MJN6"/>
<dbReference type="InterPro" id="IPR039908">
    <property type="entry name" value="Sepa-1"/>
</dbReference>
<sequence>MTSIASTSSSLTFIPRFCPFLNKDIVFVRQKSGTYLKFQFDQSKRQFLQVRCPDCRVIPLETDLVPLYPAWSNRLERYIIFVENLLNNEIEQYVYDKEYEGFQQVYQPEIRYDPKRSHDDREFFTVGGTEEEGVTVIKRDSKGRFRKEQMDWGTRQFRVMKPVPVRVLGGIREEEEEKSMMQSNRKRKTECEDKENKEIVVIESDESDDGKESKKQRKPEVEIVAVDRSRLSHKDILEIRRLAALMGNPTEAESSEEPSYTDYDDVPDDLLFDVVESSC</sequence>
<evidence type="ECO:0000313" key="3">
    <source>
        <dbReference type="Proteomes" id="UP000008068"/>
    </source>
</evidence>
<dbReference type="OMA" id="LERYVIF"/>
<organism evidence="3">
    <name type="scientific">Caenorhabditis brenneri</name>
    <name type="common">Nematode worm</name>
    <dbReference type="NCBI Taxonomy" id="135651"/>
    <lineage>
        <taxon>Eukaryota</taxon>
        <taxon>Metazoa</taxon>
        <taxon>Ecdysozoa</taxon>
        <taxon>Nematoda</taxon>
        <taxon>Chromadorea</taxon>
        <taxon>Rhabditida</taxon>
        <taxon>Rhabditina</taxon>
        <taxon>Rhabditomorpha</taxon>
        <taxon>Rhabditoidea</taxon>
        <taxon>Rhabditidae</taxon>
        <taxon>Peloderinae</taxon>
        <taxon>Caenorhabditis</taxon>
    </lineage>
</organism>
<reference evidence="3" key="1">
    <citation type="submission" date="2011-07" db="EMBL/GenBank/DDBJ databases">
        <authorList>
            <consortium name="Caenorhabditis brenneri Sequencing and Analysis Consortium"/>
            <person name="Wilson R.K."/>
        </authorList>
    </citation>
    <scope>NUCLEOTIDE SEQUENCE [LARGE SCALE GENOMIC DNA]</scope>
    <source>
        <strain evidence="3">PB2801</strain>
    </source>
</reference>
<proteinExistence type="predicted"/>
<dbReference type="Proteomes" id="UP000008068">
    <property type="component" value="Unassembled WGS sequence"/>
</dbReference>
<dbReference type="PANTHER" id="PTHR21504:SF1">
    <property type="entry name" value="IG-LIKE DOMAIN-CONTAINING PROTEIN-RELATED"/>
    <property type="match status" value="1"/>
</dbReference>
<evidence type="ECO:0000256" key="1">
    <source>
        <dbReference type="SAM" id="MobiDB-lite"/>
    </source>
</evidence>
<gene>
    <name evidence="2" type="primary">Cbn-vet-6</name>
    <name evidence="2" type="ORF">CAEBREN_06059</name>
</gene>